<comment type="cofactor">
    <cofactor evidence="2">
        <name>Mg(2+)</name>
        <dbReference type="ChEBI" id="CHEBI:18420"/>
    </cofactor>
    <text evidence="2">Binds 1 Mg(2+) ion per subunit.</text>
</comment>
<keyword evidence="2" id="KW-0479">Metal-binding</keyword>
<dbReference type="GO" id="GO:0008828">
    <property type="term" value="F:dATP diphosphatase activity"/>
    <property type="evidence" value="ECO:0007669"/>
    <property type="project" value="InterPro"/>
</dbReference>
<keyword evidence="2" id="KW-0460">Magnesium</keyword>
<name>A0A2A7UZZ3_COMTR</name>
<keyword evidence="5" id="KW-1185">Reference proteome</keyword>
<dbReference type="STRING" id="1219032.GCA_001515545_03467"/>
<dbReference type="PANTHER" id="PTHR43736:SF1">
    <property type="entry name" value="DIHYDRONEOPTERIN TRIPHOSPHATE DIPHOSPHATASE"/>
    <property type="match status" value="1"/>
</dbReference>
<feature type="binding site" evidence="1">
    <location>
        <position position="24"/>
    </location>
    <ligand>
        <name>substrate</name>
    </ligand>
</feature>
<evidence type="ECO:0000259" key="3">
    <source>
        <dbReference type="PROSITE" id="PS51462"/>
    </source>
</evidence>
<protein>
    <submittedName>
        <fullName evidence="4">Dihydroneopterin triphosphate diphosphatase</fullName>
    </submittedName>
</protein>
<feature type="binding site" evidence="2">
    <location>
        <position position="77"/>
    </location>
    <ligand>
        <name>Mg(2+)</name>
        <dbReference type="ChEBI" id="CHEBI:18420"/>
    </ligand>
</feature>
<dbReference type="InterPro" id="IPR003564">
    <property type="entry name" value="DHNTPase"/>
</dbReference>
<dbReference type="Pfam" id="PF00293">
    <property type="entry name" value="NUDIX"/>
    <property type="match status" value="1"/>
</dbReference>
<dbReference type="EMBL" id="PDEA01000001">
    <property type="protein sequence ID" value="PEH90915.1"/>
    <property type="molecule type" value="Genomic_DNA"/>
</dbReference>
<reference evidence="5" key="1">
    <citation type="submission" date="2017-09" db="EMBL/GenBank/DDBJ databases">
        <title>FDA dAtabase for Regulatory Grade micrObial Sequences (FDA-ARGOS): Supporting development and validation of Infectious Disease Dx tests.</title>
        <authorList>
            <person name="Minogue T."/>
            <person name="Wolcott M."/>
            <person name="Wasieloski L."/>
            <person name="Aguilar W."/>
            <person name="Moore D."/>
            <person name="Tallon L."/>
            <person name="Sadzewicz L."/>
            <person name="Ott S."/>
            <person name="Zhao X."/>
            <person name="Nagaraj S."/>
            <person name="Vavikolanu K."/>
            <person name="Aluvathingal J."/>
            <person name="Nadendla S."/>
            <person name="Sichtig H."/>
        </authorList>
    </citation>
    <scope>NUCLEOTIDE SEQUENCE [LARGE SCALE GENOMIC DNA]</scope>
    <source>
        <strain evidence="5">FDAARGOS_394</strain>
    </source>
</reference>
<dbReference type="NCBIfam" id="NF006961">
    <property type="entry name" value="PRK09438.1"/>
    <property type="match status" value="1"/>
</dbReference>
<dbReference type="AlphaFoldDB" id="A0A2A7UZZ3"/>
<dbReference type="SUPFAM" id="SSF55811">
    <property type="entry name" value="Nudix"/>
    <property type="match status" value="1"/>
</dbReference>
<evidence type="ECO:0000256" key="1">
    <source>
        <dbReference type="PIRSR" id="PIRSR603564-1"/>
    </source>
</evidence>
<dbReference type="PANTHER" id="PTHR43736">
    <property type="entry name" value="ADP-RIBOSE PYROPHOSPHATASE"/>
    <property type="match status" value="1"/>
</dbReference>
<evidence type="ECO:0000313" key="5">
    <source>
        <dbReference type="Proteomes" id="UP000220246"/>
    </source>
</evidence>
<accession>A0A2A7UZZ3</accession>
<feature type="binding site" evidence="2">
    <location>
        <position position="140"/>
    </location>
    <ligand>
        <name>Mg(2+)</name>
        <dbReference type="ChEBI" id="CHEBI:18420"/>
    </ligand>
</feature>
<dbReference type="GO" id="GO:0019177">
    <property type="term" value="F:dihydroneopterin triphosphate pyrophosphohydrolase activity"/>
    <property type="evidence" value="ECO:0007669"/>
    <property type="project" value="InterPro"/>
</dbReference>
<feature type="binding site" evidence="1">
    <location>
        <position position="60"/>
    </location>
    <ligand>
        <name>substrate</name>
    </ligand>
</feature>
<dbReference type="OrthoDB" id="7066556at2"/>
<dbReference type="GO" id="GO:0046656">
    <property type="term" value="P:folic acid biosynthetic process"/>
    <property type="evidence" value="ECO:0007669"/>
    <property type="project" value="InterPro"/>
</dbReference>
<dbReference type="Gene3D" id="3.90.79.10">
    <property type="entry name" value="Nucleoside Triphosphate Pyrophosphohydrolase"/>
    <property type="match status" value="1"/>
</dbReference>
<dbReference type="RefSeq" id="WP_083520595.1">
    <property type="nucleotide sequence ID" value="NZ_DALZQJ010000005.1"/>
</dbReference>
<dbReference type="InterPro" id="IPR000086">
    <property type="entry name" value="NUDIX_hydrolase_dom"/>
</dbReference>
<feature type="domain" description="Nudix hydrolase" evidence="3">
    <location>
        <begin position="24"/>
        <end position="169"/>
    </location>
</feature>
<sequence>MVSCAPASAAVPVATVPAPDSAFKIPESVLVIIYRADGQVLLLRRTQAAPEGQPFWQGVTGSKDFEGEDWQATAVREVAEETGIDARAPGCVLQDWALQNTYTIYPHWLHRYAPGVWLNTERVFGLRVPMGTRVVLNPREHTAFAWHDWREAADRCYSPSNAEAILHLPAYLTA</sequence>
<dbReference type="InterPro" id="IPR015797">
    <property type="entry name" value="NUDIX_hydrolase-like_dom_sf"/>
</dbReference>
<feature type="binding site" evidence="2">
    <location>
        <position position="81"/>
    </location>
    <ligand>
        <name>Mg(2+)</name>
        <dbReference type="ChEBI" id="CHEBI:18420"/>
    </ligand>
</feature>
<dbReference type="PROSITE" id="PS51462">
    <property type="entry name" value="NUDIX"/>
    <property type="match status" value="1"/>
</dbReference>
<proteinExistence type="predicted"/>
<evidence type="ECO:0000313" key="4">
    <source>
        <dbReference type="EMBL" id="PEH90915.1"/>
    </source>
</evidence>
<dbReference type="GO" id="GO:0046872">
    <property type="term" value="F:metal ion binding"/>
    <property type="evidence" value="ECO:0007669"/>
    <property type="project" value="UniProtKB-KW"/>
</dbReference>
<dbReference type="PRINTS" id="PR01404">
    <property type="entry name" value="NPPPHYDRLASE"/>
</dbReference>
<comment type="caution">
    <text evidence="4">The sequence shown here is derived from an EMBL/GenBank/DDBJ whole genome shotgun (WGS) entry which is preliminary data.</text>
</comment>
<evidence type="ECO:0000256" key="2">
    <source>
        <dbReference type="PIRSR" id="PIRSR603564-2"/>
    </source>
</evidence>
<feature type="binding site" evidence="1">
    <location>
        <position position="158"/>
    </location>
    <ligand>
        <name>substrate</name>
    </ligand>
</feature>
<dbReference type="Proteomes" id="UP000220246">
    <property type="component" value="Unassembled WGS sequence"/>
</dbReference>
<organism evidence="4 5">
    <name type="scientific">Comamonas terrigena</name>
    <dbReference type="NCBI Taxonomy" id="32013"/>
    <lineage>
        <taxon>Bacteria</taxon>
        <taxon>Pseudomonadati</taxon>
        <taxon>Pseudomonadota</taxon>
        <taxon>Betaproteobacteria</taxon>
        <taxon>Burkholderiales</taxon>
        <taxon>Comamonadaceae</taxon>
        <taxon>Comamonas</taxon>
    </lineage>
</organism>
<gene>
    <name evidence="4" type="ORF">CRM82_06725</name>
</gene>
<dbReference type="CDD" id="cd04664">
    <property type="entry name" value="NUDIX_DHNTPase_like"/>
    <property type="match status" value="1"/>
</dbReference>